<name>A0A0A1TU90_ENTIV</name>
<dbReference type="KEGG" id="eiv:EIN_378370"/>
<dbReference type="InterPro" id="IPR006571">
    <property type="entry name" value="TLDc_dom"/>
</dbReference>
<gene>
    <name evidence="2" type="ORF">EIN_378370</name>
</gene>
<protein>
    <recommendedName>
        <fullName evidence="1">TLDc domain-containing protein</fullName>
    </recommendedName>
</protein>
<dbReference type="Pfam" id="PF07534">
    <property type="entry name" value="TLD"/>
    <property type="match status" value="1"/>
</dbReference>
<sequence length="272" mass="30430">MGNNGSTLHKTNSLIFSHTIDVSEKPIFTTLQDGFPQPSFTNHVSSSRDILDCPIDVISTPSTAEMITRSTPLPSQKSKLFKKHFNTKRVKQLPIISKSVDSLAHLDYSVLCPTTERLSNLVHLETPQVIYNSEIDGLSAREFNSKVFGKGNVMVLVTLKTGETFGCYQKCPMSFEQKFSNETFFVFNTTNYIPLKRKIENNAPETILHQNNEPKMVFTCNGAFWVVSDSLVFFHPAIKSLFGGSTKIGNPLCSASLYHEAQLESLIVVQWV</sequence>
<evidence type="ECO:0000259" key="1">
    <source>
        <dbReference type="Pfam" id="PF07534"/>
    </source>
</evidence>
<reference evidence="2 3" key="1">
    <citation type="submission" date="2012-10" db="EMBL/GenBank/DDBJ databases">
        <authorList>
            <person name="Zafar N."/>
            <person name="Inman J."/>
            <person name="Hall N."/>
            <person name="Lorenzi H."/>
            <person name="Caler E."/>
        </authorList>
    </citation>
    <scope>NUCLEOTIDE SEQUENCE [LARGE SCALE GENOMIC DNA]</scope>
    <source>
        <strain evidence="2 3">IP1</strain>
    </source>
</reference>
<dbReference type="RefSeq" id="XP_004182878.1">
    <property type="nucleotide sequence ID" value="XM_004182830.1"/>
</dbReference>
<organism evidence="2 3">
    <name type="scientific">Entamoeba invadens IP1</name>
    <dbReference type="NCBI Taxonomy" id="370355"/>
    <lineage>
        <taxon>Eukaryota</taxon>
        <taxon>Amoebozoa</taxon>
        <taxon>Evosea</taxon>
        <taxon>Archamoebae</taxon>
        <taxon>Mastigamoebida</taxon>
        <taxon>Entamoebidae</taxon>
        <taxon>Entamoeba</taxon>
    </lineage>
</organism>
<dbReference type="GeneID" id="14882354"/>
<dbReference type="Proteomes" id="UP000014680">
    <property type="component" value="Unassembled WGS sequence"/>
</dbReference>
<accession>A0A0A1TU90</accession>
<feature type="domain" description="TLDc" evidence="1">
    <location>
        <begin position="123"/>
        <end position="202"/>
    </location>
</feature>
<dbReference type="VEuPathDB" id="AmoebaDB:EIN_378370"/>
<dbReference type="AlphaFoldDB" id="A0A0A1TU90"/>
<evidence type="ECO:0000313" key="2">
    <source>
        <dbReference type="EMBL" id="ELP83532.1"/>
    </source>
</evidence>
<keyword evidence="3" id="KW-1185">Reference proteome</keyword>
<evidence type="ECO:0000313" key="3">
    <source>
        <dbReference type="Proteomes" id="UP000014680"/>
    </source>
</evidence>
<dbReference type="EMBL" id="KB207268">
    <property type="protein sequence ID" value="ELP83532.1"/>
    <property type="molecule type" value="Genomic_DNA"/>
</dbReference>
<proteinExistence type="predicted"/>
<dbReference type="OrthoDB" id="29038at2759"/>